<dbReference type="SUPFAM" id="SSF51556">
    <property type="entry name" value="Metallo-dependent hydrolases"/>
    <property type="match status" value="1"/>
</dbReference>
<accession>A0A5S4EQ08</accession>
<protein>
    <recommendedName>
        <fullName evidence="1">Amidohydrolase-related domain-containing protein</fullName>
    </recommendedName>
</protein>
<dbReference type="Gene3D" id="3.20.20.140">
    <property type="entry name" value="Metal-dependent hydrolases"/>
    <property type="match status" value="1"/>
</dbReference>
<evidence type="ECO:0000313" key="3">
    <source>
        <dbReference type="Proteomes" id="UP000306324"/>
    </source>
</evidence>
<evidence type="ECO:0000313" key="2">
    <source>
        <dbReference type="EMBL" id="TMQ77541.1"/>
    </source>
</evidence>
<dbReference type="InterPro" id="IPR032466">
    <property type="entry name" value="Metal_Hydrolase"/>
</dbReference>
<organism evidence="2 3">
    <name type="scientific">Candidatus Accumulibacter phosphatis</name>
    <dbReference type="NCBI Taxonomy" id="327160"/>
    <lineage>
        <taxon>Bacteria</taxon>
        <taxon>Pseudomonadati</taxon>
        <taxon>Pseudomonadota</taxon>
        <taxon>Betaproteobacteria</taxon>
        <taxon>Candidatus Accumulibacter</taxon>
    </lineage>
</organism>
<evidence type="ECO:0000259" key="1">
    <source>
        <dbReference type="Pfam" id="PF04909"/>
    </source>
</evidence>
<feature type="domain" description="Amidohydrolase-related" evidence="1">
    <location>
        <begin position="176"/>
        <end position="368"/>
    </location>
</feature>
<dbReference type="GO" id="GO:0016787">
    <property type="term" value="F:hydrolase activity"/>
    <property type="evidence" value="ECO:0007669"/>
    <property type="project" value="InterPro"/>
</dbReference>
<sequence length="437" mass="47731">MLSILRASDTSIRRRSAWPSVAAMNPPRRRALVGALAGGVLALSGVVAQPWRAWFNRCQALLPEAVAAGEWVRSAWDGVDPAQFLDGHVHLVGTGDSDSGVEVNPQMDSLLHPLQYAQRLFYLNAGCVHDAPGRVDESYVDRLQNLVEGLRPGAKLLLFAFDRFHDLDGRADPQRSSFYTPNAYAQAVAARHPQYFQWAASIHPYRGDSVEALAIAVEGGARAVKWLPPAMGIDPSSKRCDRFYAALAKHGLPLISHAGEEKAAPGGDQPAFGNPLLLRRAMDHGVRVVVAHCASLGSAVDVDRGANAAPLPCFELFARLMGEVRYEKLLFADISALTLRNRSEEVLRTLLERSEWHARLLNGSDYPLPGIVPLILPAEFAARGMLPQSAVAELEVIRHHNPLLFDFVLKRHLSSHGQGFASTIFETRAFFANKPAG</sequence>
<dbReference type="Pfam" id="PF04909">
    <property type="entry name" value="Amidohydro_2"/>
    <property type="match status" value="1"/>
</dbReference>
<dbReference type="EMBL" id="SWAD01000022">
    <property type="protein sequence ID" value="TMQ77541.1"/>
    <property type="molecule type" value="Genomic_DNA"/>
</dbReference>
<reference evidence="2 3" key="1">
    <citation type="submission" date="2019-04" db="EMBL/GenBank/DDBJ databases">
        <title>A novel phosphate-accumulating bacterium identified in bioreactor for phosphate removal from wastewater.</title>
        <authorList>
            <person name="Kotlyarov R.Y."/>
            <person name="Beletsky A.V."/>
            <person name="Kallistova A.Y."/>
            <person name="Dorofeev A.G."/>
            <person name="Nikolaev Y.Y."/>
            <person name="Pimenov N.V."/>
            <person name="Ravin N.V."/>
            <person name="Mardanov A.V."/>
        </authorList>
    </citation>
    <scope>NUCLEOTIDE SEQUENCE [LARGE SCALE GENOMIC DNA]</scope>
    <source>
        <strain evidence="2 3">Bin19</strain>
    </source>
</reference>
<keyword evidence="3" id="KW-1185">Reference proteome</keyword>
<comment type="caution">
    <text evidence="2">The sequence shown here is derived from an EMBL/GenBank/DDBJ whole genome shotgun (WGS) entry which is preliminary data.</text>
</comment>
<dbReference type="InterPro" id="IPR006680">
    <property type="entry name" value="Amidohydro-rel"/>
</dbReference>
<proteinExistence type="predicted"/>
<dbReference type="Proteomes" id="UP000306324">
    <property type="component" value="Unassembled WGS sequence"/>
</dbReference>
<dbReference type="AlphaFoldDB" id="A0A5S4EQ08"/>
<name>A0A5S4EQ08_9PROT</name>
<gene>
    <name evidence="2" type="ORF">ACCUM_2952</name>
</gene>